<proteinExistence type="predicted"/>
<feature type="signal peptide" evidence="2">
    <location>
        <begin position="1"/>
        <end position="20"/>
    </location>
</feature>
<name>A0AAT9H4Z0_9FLAO</name>
<dbReference type="PROSITE" id="PS50835">
    <property type="entry name" value="IG_LIKE"/>
    <property type="match status" value="1"/>
</dbReference>
<evidence type="ECO:0000259" key="3">
    <source>
        <dbReference type="PROSITE" id="PS50835"/>
    </source>
</evidence>
<dbReference type="NCBIfam" id="TIGR04183">
    <property type="entry name" value="Por_Secre_tail"/>
    <property type="match status" value="1"/>
</dbReference>
<evidence type="ECO:0000256" key="1">
    <source>
        <dbReference type="ARBA" id="ARBA00022729"/>
    </source>
</evidence>
<dbReference type="Pfam" id="PF18962">
    <property type="entry name" value="Por_Secre_tail"/>
    <property type="match status" value="1"/>
</dbReference>
<reference evidence="4" key="1">
    <citation type="submission" date="2024-05" db="EMBL/GenBank/DDBJ databases">
        <title>Whole-Genome Sequence of CFS9, a Potential Fish Probiotic Isolated from the Body Surface of Silurus asotus.</title>
        <authorList>
            <person name="Kojima M."/>
            <person name="Tobioka K."/>
            <person name="Yokota K."/>
            <person name="Nakatani H."/>
            <person name="Hori K."/>
            <person name="Tamaru Y."/>
            <person name="Okazaki F."/>
        </authorList>
    </citation>
    <scope>NUCLEOTIDE SEQUENCE</scope>
    <source>
        <strain evidence="4">CFS9</strain>
    </source>
</reference>
<protein>
    <recommendedName>
        <fullName evidence="3">Ig-like domain-containing protein</fullName>
    </recommendedName>
</protein>
<evidence type="ECO:0000256" key="2">
    <source>
        <dbReference type="SAM" id="SignalP"/>
    </source>
</evidence>
<dbReference type="InterPro" id="IPR025667">
    <property type="entry name" value="SprB_repeat"/>
</dbReference>
<dbReference type="InterPro" id="IPR026444">
    <property type="entry name" value="Secre_tail"/>
</dbReference>
<feature type="chain" id="PRO_5043882654" description="Ig-like domain-containing protein" evidence="2">
    <location>
        <begin position="21"/>
        <end position="2190"/>
    </location>
</feature>
<dbReference type="Gene3D" id="2.60.40.740">
    <property type="match status" value="3"/>
</dbReference>
<dbReference type="Pfam" id="PF13573">
    <property type="entry name" value="SprB"/>
    <property type="match status" value="13"/>
</dbReference>
<dbReference type="InterPro" id="IPR013783">
    <property type="entry name" value="Ig-like_fold"/>
</dbReference>
<sequence length="2190" mass="234213">MKKIYLLLLFLTSLLGYSQAPDPQPAVNGARTITITTPKTITVTSGTLSYTNATENGRANGTFSIIFEGGTGDYVYYFTKDGQPYTPVSWTSLPAGSYVMYAKDRDRVCTSGNIPFIIYEPQALIVSTPKPANIKCPGGTGNLTASAVGGYPYSATPINRTYNYTWYKCDAAGNNSSKISGPSTNPDVSGQTAGYYKVEVTDSKGNPATGPVVLLEPNPQIESVVLSKKDVSCFGTDDGEIQISLKGGVAPLSVLWNDGSTSINRTGLKAGNYKYTVTDANLCTFSNNITTEIKPSPPALEIKLDAKTQPTSSGATDGTITISVTGGAGNYIYSWTKNGQPFTANTNAITGLGNGSYQVKVVDKNGCDKTSGIIELKALEVTKQDQTNIKCKGQPTGSITVVASGGTLNTTTPNYKFQWLLNGTEMPGKESATLSGIFKGDYTVKVTDATNNTITSIIYKITEPDEVLNVKNSAAQRRNVSCNGGNDGAIDVTVSGGTGAYYYLWSNGSTAPRLSNVPAGTYWVAVTDDNGCPARLDNIVITQPDPIVVPTPVIKNVAIFGQNTGSIIFPADPAGGTPIYKYNWTRAGDPTFPRTTRDITALKAGTYRLEIRDASANTADNAGCIVTKDYTVTESDLLEVQIKETQFIKCNGDSNGKLVALAKGGIAPYKYVWKKNGIVLPSETTSEITNYAVGKYSVSVTDTANPEPAGPFAKAEQLNYDLQQPDKLTVTLTKQTDVLCYGAATGAIDITITGGTGPYTQQWTKNGVNYSTSDDLSGLTIGTYNVTVTDRADHGCTETLTIPVEITQPNAPLKIESATPIDLTGFETQNGSIAVTVSGGKPNYTYEWTKDASPTIIGSTASIQNLGIGIYHLIVKDANGCSLPKADYQIIQPDKLEIISITQTPNTNIACYGDSPAEFTAVVTGGVKAYTFEWLNNTTGVKYSHTENNTANSTSSKASNLGAGNYTITVKDQKNNILFGTNTFTISQPDKLAFTFVKTDVSCHGGSNGTVKLTITGGTKFADITKPYTIVTSAGTVDAQNGIISGLSNGSYTIFISDANGCQTQAQTVNIAEPAKSVFISSETVTPTTGFGLSTGKIAITVEGGTPGYTYQWKNSSNMVVGTNSPVLNNVPAGVYTVLITDSKLCTITNNYTIEQPTKPVLTETHLQAKCNGLSGTLEAIATGGATFTQNQIDRIYTYKLRNKTTGTVVTIVQNTASFKNIPDGDYSLTATDVGNVDSNTIDVTFKQPTAVVVNLISKTPVSCFAGQDGAIQIAVTGGTPFIVNGAPVYNYQWKKRNTATNAYENFTPVALNALTEGDYAVEVRDANYNSADATHCIGILENIIITQPADFGFDVDKITYINPTALNGNDGALHFEIIGGKPNFEYKLYTKDALANITVVKTISNTAAKMVDFTGLVKDHYYVSVQDATGCTKYADFDFTDNPLTITIRQTQDMTCFESNNAILEATIAGGFGTKKISWYRNNVLLPNENNIKLINAKIGTYYAVVKDSKAIEVTTAPIIITQPDYITFTTVPEPVKCLGDTNGSIAITAAGGNGIFRSRYFQNGILVKNWTNFTNGAKTVITDLADGEYTIQVQDTQQCTSTEATVKITSPTALTISKIVSIPATGKGLSNGSLAITAQGANGAYTYNWFKNDGTALNQTTATAINLAAGNYYVIIKDAKNCSLTSQLLEVTEPPLLETSVAVQNVVLCNGDKNGSLKPNTIGGFLKPGESYTYQWFAENNATVLATTTILTGIGKGSYYTIATDSNGNKATSQIFIVTEPQVLNNNLTADYTLCGDFNDWTIDTNPSGGTLPYSYSWNTGAQTASIKNVPPGYYFVKITDKHGCTITKDITIVAPVHLAAAETIKIPTCYAGSDATITLTASGGKAPYTYLWNTGETSNVLKNASAGEYKVVVTDIKGCVINHTYTIVNPPKDVINIGEDVTLCFDQTLTINATIDDDKATYSWTSDKGFKSNKAIVTVSEPANYTVVVTNKLGCEATDTIKISSQNTPISAEFAVSSQVFKNEKFIIVDISNPDADEIEWVIPAGATVISKNKDFAEISFSQAGEYDITLNTKKGNCTAFQTKSVLVTEGEYEENNPDDQTFKKFDLKIYPNPSKGAFTVDVLLDKVMPAHVKVYNLNNNLLIDSKTQEGKDNYLFNFSLTGLPSGIYFVLFESQQGSKLRKIIIQ</sequence>
<gene>
    <name evidence="4" type="ORF">CFS9_31540</name>
</gene>
<dbReference type="RefSeq" id="WP_369615622.1">
    <property type="nucleotide sequence ID" value="NZ_AP031573.1"/>
</dbReference>
<evidence type="ECO:0000313" key="4">
    <source>
        <dbReference type="EMBL" id="BFM44513.1"/>
    </source>
</evidence>
<dbReference type="Gene3D" id="2.60.40.10">
    <property type="entry name" value="Immunoglobulins"/>
    <property type="match status" value="3"/>
</dbReference>
<feature type="domain" description="Ig-like" evidence="3">
    <location>
        <begin position="298"/>
        <end position="402"/>
    </location>
</feature>
<accession>A0AAT9H4Z0</accession>
<dbReference type="InterPro" id="IPR007110">
    <property type="entry name" value="Ig-like_dom"/>
</dbReference>
<dbReference type="EMBL" id="AP031573">
    <property type="protein sequence ID" value="BFM44513.1"/>
    <property type="molecule type" value="Genomic_DNA"/>
</dbReference>
<organism evidence="4">
    <name type="scientific">Flavobacterium sp. CFS9</name>
    <dbReference type="NCBI Taxonomy" id="3143118"/>
    <lineage>
        <taxon>Bacteria</taxon>
        <taxon>Pseudomonadati</taxon>
        <taxon>Bacteroidota</taxon>
        <taxon>Flavobacteriia</taxon>
        <taxon>Flavobacteriales</taxon>
        <taxon>Flavobacteriaceae</taxon>
        <taxon>Flavobacterium</taxon>
    </lineage>
</organism>
<keyword evidence="1 2" id="KW-0732">Signal</keyword>